<reference evidence="1" key="1">
    <citation type="submission" date="2021-12" db="EMBL/GenBank/DDBJ databases">
        <authorList>
            <person name="Zaccaron A."/>
            <person name="Stergiopoulos I."/>
        </authorList>
    </citation>
    <scope>NUCLEOTIDE SEQUENCE</scope>
    <source>
        <strain evidence="1">Race5_Kim</strain>
    </source>
</reference>
<dbReference type="AlphaFoldDB" id="A0A9Q8LGL3"/>
<dbReference type="Proteomes" id="UP000756132">
    <property type="component" value="Chromosome 4"/>
</dbReference>
<sequence>MDRTLANFFTERLATLVPSRVHHGRQEYKFVILDESVMDFSIDVGYGRRLLCRELHGRELVWMNGKRPNPRNACVHWITALEARRYSSMEDTAGSCFTWNGRYYPSWLAWESPENGGMRDWLDWMDRDDQDTAGEDEYENDLARITIGKQDYLDFDPGTLAKARNAARVVYYTRS</sequence>
<evidence type="ECO:0000313" key="2">
    <source>
        <dbReference type="Proteomes" id="UP000756132"/>
    </source>
</evidence>
<name>A0A9Q8LGL3_PASFU</name>
<reference evidence="1" key="2">
    <citation type="journal article" date="2022" name="Microb. Genom.">
        <title>A chromosome-scale genome assembly of the tomato pathogen Cladosporium fulvum reveals a compartmentalized genome architecture and the presence of a dispensable chromosome.</title>
        <authorList>
            <person name="Zaccaron A.Z."/>
            <person name="Chen L.H."/>
            <person name="Samaras A."/>
            <person name="Stergiopoulos I."/>
        </authorList>
    </citation>
    <scope>NUCLEOTIDE SEQUENCE</scope>
    <source>
        <strain evidence="1">Race5_Kim</strain>
    </source>
</reference>
<keyword evidence="2" id="KW-1185">Reference proteome</keyword>
<evidence type="ECO:0000313" key="1">
    <source>
        <dbReference type="EMBL" id="UJO16253.1"/>
    </source>
</evidence>
<dbReference type="RefSeq" id="XP_047760619.1">
    <property type="nucleotide sequence ID" value="XM_047903078.1"/>
</dbReference>
<organism evidence="1 2">
    <name type="scientific">Passalora fulva</name>
    <name type="common">Tomato leaf mold</name>
    <name type="synonym">Cladosporium fulvum</name>
    <dbReference type="NCBI Taxonomy" id="5499"/>
    <lineage>
        <taxon>Eukaryota</taxon>
        <taxon>Fungi</taxon>
        <taxon>Dikarya</taxon>
        <taxon>Ascomycota</taxon>
        <taxon>Pezizomycotina</taxon>
        <taxon>Dothideomycetes</taxon>
        <taxon>Dothideomycetidae</taxon>
        <taxon>Mycosphaerellales</taxon>
        <taxon>Mycosphaerellaceae</taxon>
        <taxon>Fulvia</taxon>
    </lineage>
</organism>
<protein>
    <submittedName>
        <fullName evidence="1">Uncharacterized protein</fullName>
    </submittedName>
</protein>
<dbReference type="EMBL" id="CP090166">
    <property type="protein sequence ID" value="UJO16253.1"/>
    <property type="molecule type" value="Genomic_DNA"/>
</dbReference>
<gene>
    <name evidence="1" type="ORF">CLAFUR5_03930</name>
</gene>
<accession>A0A9Q8LGL3</accession>
<dbReference type="GeneID" id="71983808"/>
<proteinExistence type="predicted"/>
<dbReference type="KEGG" id="ffu:CLAFUR5_03930"/>